<keyword evidence="2" id="KW-0732">Signal</keyword>
<dbReference type="InterPro" id="IPR009030">
    <property type="entry name" value="Growth_fac_rcpt_cys_sf"/>
</dbReference>
<keyword evidence="3" id="KW-0677">Repeat</keyword>
<comment type="caution">
    <text evidence="7">The sequence shown here is derived from an EMBL/GenBank/DDBJ whole genome shotgun (WGS) entry which is preliminary data.</text>
</comment>
<dbReference type="AlphaFoldDB" id="A0AA35REW8"/>
<keyword evidence="4 5" id="KW-1015">Disulfide bond</keyword>
<dbReference type="GO" id="GO:0003735">
    <property type="term" value="F:structural constituent of ribosome"/>
    <property type="evidence" value="ECO:0007669"/>
    <property type="project" value="InterPro"/>
</dbReference>
<feature type="domain" description="EGF-like" evidence="6">
    <location>
        <begin position="172"/>
        <end position="213"/>
    </location>
</feature>
<dbReference type="SUPFAM" id="SSF57184">
    <property type="entry name" value="Growth factor receptor domain"/>
    <property type="match status" value="1"/>
</dbReference>
<evidence type="ECO:0000313" key="7">
    <source>
        <dbReference type="EMBL" id="CAI8010214.1"/>
    </source>
</evidence>
<dbReference type="CDD" id="cd00054">
    <property type="entry name" value="EGF_CA"/>
    <property type="match status" value="3"/>
</dbReference>
<dbReference type="InterPro" id="IPR000742">
    <property type="entry name" value="EGF"/>
</dbReference>
<dbReference type="EMBL" id="CASHTH010001020">
    <property type="protein sequence ID" value="CAI8010214.1"/>
    <property type="molecule type" value="Genomic_DNA"/>
</dbReference>
<dbReference type="InterPro" id="IPR018097">
    <property type="entry name" value="EGF_Ca-bd_CS"/>
</dbReference>
<keyword evidence="1 5" id="KW-0245">EGF-like domain</keyword>
<dbReference type="PANTHER" id="PTHR13490:SF0">
    <property type="entry name" value="SMALL RIBOSOMAL SUBUNIT PROTEIN MS35"/>
    <property type="match status" value="1"/>
</dbReference>
<keyword evidence="7" id="KW-0689">Ribosomal protein</keyword>
<keyword evidence="7" id="KW-0687">Ribonucleoprotein</keyword>
<evidence type="ECO:0000256" key="2">
    <source>
        <dbReference type="ARBA" id="ARBA00022729"/>
    </source>
</evidence>
<dbReference type="GO" id="GO:0005509">
    <property type="term" value="F:calcium ion binding"/>
    <property type="evidence" value="ECO:0007669"/>
    <property type="project" value="InterPro"/>
</dbReference>
<evidence type="ECO:0000256" key="1">
    <source>
        <dbReference type="ARBA" id="ARBA00022536"/>
    </source>
</evidence>
<dbReference type="InterPro" id="IPR001881">
    <property type="entry name" value="EGF-like_Ca-bd_dom"/>
</dbReference>
<feature type="disulfide bond" evidence="5">
    <location>
        <begin position="142"/>
        <end position="152"/>
    </location>
</feature>
<feature type="domain" description="EGF-like" evidence="6">
    <location>
        <begin position="98"/>
        <end position="136"/>
    </location>
</feature>
<dbReference type="GO" id="GO:0032543">
    <property type="term" value="P:mitochondrial translation"/>
    <property type="evidence" value="ECO:0007669"/>
    <property type="project" value="InterPro"/>
</dbReference>
<name>A0AA35REW8_GEOBA</name>
<dbReference type="Gene3D" id="2.10.25.10">
    <property type="entry name" value="Laminin"/>
    <property type="match status" value="4"/>
</dbReference>
<keyword evidence="8" id="KW-1185">Reference proteome</keyword>
<dbReference type="Pfam" id="PF07645">
    <property type="entry name" value="EGF_CA"/>
    <property type="match status" value="3"/>
</dbReference>
<dbReference type="InterPro" id="IPR019349">
    <property type="entry name" value="Ribosomal_mS35_mit"/>
</dbReference>
<dbReference type="PROSITE" id="PS01186">
    <property type="entry name" value="EGF_2"/>
    <property type="match status" value="3"/>
</dbReference>
<protein>
    <submittedName>
        <fullName evidence="7">28S ribosomal protein S35, mitochondrial</fullName>
    </submittedName>
</protein>
<dbReference type="SMART" id="SM00181">
    <property type="entry name" value="EGF"/>
    <property type="match status" value="5"/>
</dbReference>
<dbReference type="InterPro" id="IPR049883">
    <property type="entry name" value="NOTCH1_EGF-like"/>
</dbReference>
<dbReference type="InterPro" id="IPR039848">
    <property type="entry name" value="Ribosomal_mS35_mt"/>
</dbReference>
<evidence type="ECO:0000313" key="8">
    <source>
        <dbReference type="Proteomes" id="UP001174909"/>
    </source>
</evidence>
<dbReference type="Pfam" id="PF10213">
    <property type="entry name" value="MRP-S28"/>
    <property type="match status" value="1"/>
</dbReference>
<evidence type="ECO:0000259" key="6">
    <source>
        <dbReference type="PROSITE" id="PS50026"/>
    </source>
</evidence>
<sequence length="434" mass="48347">MQMNLSICCDICDRCDFHVCPENSHCNPINTIAECQCDNLYELNDEGNCVDIDECADGHEVRCGENAVCVNEVENQTRGFTCVCESGYETDILGLCRDVDECTDTPNACPANSDCINTEGSYTCECISGYVRTSPTQCEPVCSDPCQNGGTCVDPETCACLPGYAGEICTDDVNECLTQNHMCTHRFSECVNTIGGHFCRCQAGYQGNGTNCEVDCYLPLADGSQTVVMRPNSFWIDPNDPCTQWRCHSPQEVNAEADWSSVFHAAQPFSPYHVPLPVRMGRAEAGSIPPQALGNLELIKIPNFFHLTPPAIQKHCEGLKPLCTPWPRRLRSLPVKIETRNYVFPGRSVRHEGSRKVVLTVKLGALTLSERARRKMIELAGSCYDDTSDTVRLVGKRCPTREQNRDYVMYLLKVLYLESNKVEPWEGELDQQTQ</sequence>
<feature type="disulfide bond" evidence="5">
    <location>
        <begin position="160"/>
        <end position="169"/>
    </location>
</feature>
<dbReference type="Pfam" id="PF00008">
    <property type="entry name" value="EGF"/>
    <property type="match status" value="1"/>
</dbReference>
<dbReference type="PROSITE" id="PS00022">
    <property type="entry name" value="EGF_1"/>
    <property type="match status" value="1"/>
</dbReference>
<evidence type="ECO:0000256" key="5">
    <source>
        <dbReference type="PROSITE-ProRule" id="PRU00076"/>
    </source>
</evidence>
<feature type="domain" description="EGF-like" evidence="6">
    <location>
        <begin position="139"/>
        <end position="170"/>
    </location>
</feature>
<dbReference type="PANTHER" id="PTHR13490">
    <property type="entry name" value="MITOCHONDRIAL 28S RIBOSOMAL PROTEIN S28"/>
    <property type="match status" value="1"/>
</dbReference>
<dbReference type="PROSITE" id="PS50026">
    <property type="entry name" value="EGF_3"/>
    <property type="match status" value="4"/>
</dbReference>
<gene>
    <name evidence="7" type="ORF">GBAR_LOCUS6743</name>
</gene>
<comment type="caution">
    <text evidence="5">Lacks conserved residue(s) required for the propagation of feature annotation.</text>
</comment>
<evidence type="ECO:0000256" key="3">
    <source>
        <dbReference type="ARBA" id="ARBA00022737"/>
    </source>
</evidence>
<dbReference type="SMART" id="SM00179">
    <property type="entry name" value="EGF_CA"/>
    <property type="match status" value="4"/>
</dbReference>
<dbReference type="FunFam" id="2.10.25.10:FF:000038">
    <property type="entry name" value="Fibrillin 2"/>
    <property type="match status" value="2"/>
</dbReference>
<organism evidence="7 8">
    <name type="scientific">Geodia barretti</name>
    <name type="common">Barrett's horny sponge</name>
    <dbReference type="NCBI Taxonomy" id="519541"/>
    <lineage>
        <taxon>Eukaryota</taxon>
        <taxon>Metazoa</taxon>
        <taxon>Porifera</taxon>
        <taxon>Demospongiae</taxon>
        <taxon>Heteroscleromorpha</taxon>
        <taxon>Tetractinellida</taxon>
        <taxon>Astrophorina</taxon>
        <taxon>Geodiidae</taxon>
        <taxon>Geodia</taxon>
    </lineage>
</organism>
<feature type="domain" description="EGF-like" evidence="6">
    <location>
        <begin position="51"/>
        <end position="97"/>
    </location>
</feature>
<reference evidence="7" key="1">
    <citation type="submission" date="2023-03" db="EMBL/GenBank/DDBJ databases">
        <authorList>
            <person name="Steffen K."/>
            <person name="Cardenas P."/>
        </authorList>
    </citation>
    <scope>NUCLEOTIDE SEQUENCE</scope>
</reference>
<evidence type="ECO:0000256" key="4">
    <source>
        <dbReference type="ARBA" id="ARBA00023157"/>
    </source>
</evidence>
<dbReference type="Proteomes" id="UP001174909">
    <property type="component" value="Unassembled WGS sequence"/>
</dbReference>
<proteinExistence type="predicted"/>
<accession>A0AA35REW8</accession>
<dbReference type="PROSITE" id="PS01187">
    <property type="entry name" value="EGF_CA"/>
    <property type="match status" value="1"/>
</dbReference>
<dbReference type="GO" id="GO:0005763">
    <property type="term" value="C:mitochondrial small ribosomal subunit"/>
    <property type="evidence" value="ECO:0007669"/>
    <property type="project" value="TreeGrafter"/>
</dbReference>